<dbReference type="InterPro" id="IPR051259">
    <property type="entry name" value="rRNA_Methyltransferase"/>
</dbReference>
<dbReference type="PANTHER" id="PTHR43191">
    <property type="entry name" value="RRNA METHYLTRANSFERASE 3"/>
    <property type="match status" value="1"/>
</dbReference>
<dbReference type="RefSeq" id="WP_094689546.1">
    <property type="nucleotide sequence ID" value="NZ_JACBYZ010000001.1"/>
</dbReference>
<name>A0A261FA06_9BIFI</name>
<dbReference type="CDD" id="cd18095">
    <property type="entry name" value="SpoU-like_rRNA-MTase"/>
    <property type="match status" value="1"/>
</dbReference>
<dbReference type="PANTHER" id="PTHR43191:SF12">
    <property type="entry name" value="RRNA METHYLASE"/>
    <property type="match status" value="1"/>
</dbReference>
<dbReference type="SUPFAM" id="SSF55315">
    <property type="entry name" value="L30e-like"/>
    <property type="match status" value="1"/>
</dbReference>
<reference evidence="4 5" key="1">
    <citation type="journal article" date="2017" name="BMC Genomics">
        <title>Comparative genomic and phylogenomic analyses of the Bifidobacteriaceae family.</title>
        <authorList>
            <person name="Lugli G.A."/>
            <person name="Milani C."/>
            <person name="Turroni F."/>
            <person name="Duranti S."/>
            <person name="Mancabelli L."/>
            <person name="Mangifesta M."/>
            <person name="Ferrario C."/>
            <person name="Modesto M."/>
            <person name="Mattarelli P."/>
            <person name="Jiri K."/>
            <person name="van Sinderen D."/>
            <person name="Ventura M."/>
        </authorList>
    </citation>
    <scope>NUCLEOTIDE SEQUENCE [LARGE SCALE GENOMIC DNA]</scope>
    <source>
        <strain evidence="4 5">LMG 21773</strain>
    </source>
</reference>
<keyword evidence="2 4" id="KW-0808">Transferase</keyword>
<keyword evidence="1 4" id="KW-0489">Methyltransferase</keyword>
<keyword evidence="5" id="KW-1185">Reference proteome</keyword>
<accession>A0A261FA06</accession>
<evidence type="ECO:0000256" key="2">
    <source>
        <dbReference type="ARBA" id="ARBA00022679"/>
    </source>
</evidence>
<dbReference type="GO" id="GO:0006396">
    <property type="term" value="P:RNA processing"/>
    <property type="evidence" value="ECO:0007669"/>
    <property type="project" value="InterPro"/>
</dbReference>
<dbReference type="SUPFAM" id="SSF75217">
    <property type="entry name" value="alpha/beta knot"/>
    <property type="match status" value="1"/>
</dbReference>
<organism evidence="4 5">
    <name type="scientific">Aeriscardovia aeriphila</name>
    <dbReference type="NCBI Taxonomy" id="218139"/>
    <lineage>
        <taxon>Bacteria</taxon>
        <taxon>Bacillati</taxon>
        <taxon>Actinomycetota</taxon>
        <taxon>Actinomycetes</taxon>
        <taxon>Bifidobacteriales</taxon>
        <taxon>Bifidobacteriaceae</taxon>
        <taxon>Aeriscardovia</taxon>
    </lineage>
</organism>
<evidence type="ECO:0000256" key="1">
    <source>
        <dbReference type="ARBA" id="ARBA00022603"/>
    </source>
</evidence>
<dbReference type="Gene3D" id="3.40.1280.10">
    <property type="match status" value="1"/>
</dbReference>
<comment type="caution">
    <text evidence="4">The sequence shown here is derived from an EMBL/GenBank/DDBJ whole genome shotgun (WGS) entry which is preliminary data.</text>
</comment>
<dbReference type="GO" id="GO:0003723">
    <property type="term" value="F:RNA binding"/>
    <property type="evidence" value="ECO:0007669"/>
    <property type="project" value="InterPro"/>
</dbReference>
<dbReference type="OrthoDB" id="3190829at2"/>
<feature type="domain" description="tRNA/rRNA methyltransferase SpoU type" evidence="3">
    <location>
        <begin position="125"/>
        <end position="283"/>
    </location>
</feature>
<dbReference type="InterPro" id="IPR029064">
    <property type="entry name" value="Ribosomal_eL30-like_sf"/>
</dbReference>
<dbReference type="Proteomes" id="UP000228976">
    <property type="component" value="Unassembled WGS sequence"/>
</dbReference>
<dbReference type="AlphaFoldDB" id="A0A261FA06"/>
<dbReference type="InterPro" id="IPR001537">
    <property type="entry name" value="SpoU_MeTrfase"/>
</dbReference>
<dbReference type="GO" id="GO:0008173">
    <property type="term" value="F:RNA methyltransferase activity"/>
    <property type="evidence" value="ECO:0007669"/>
    <property type="project" value="InterPro"/>
</dbReference>
<dbReference type="Pfam" id="PF00588">
    <property type="entry name" value="SpoU_methylase"/>
    <property type="match status" value="1"/>
</dbReference>
<evidence type="ECO:0000259" key="3">
    <source>
        <dbReference type="Pfam" id="PF00588"/>
    </source>
</evidence>
<dbReference type="Gene3D" id="3.30.1330.30">
    <property type="match status" value="1"/>
</dbReference>
<sequence>MKIIPITDLNNPQVQAYTNLTELQLRNRLEPAKGLFIAEQPKVIDRALAAHVEPLSFLLEERWLAQMQEEFDFVDRTWGPDVPVFVASEELLTQLTGFRLHRGALAAMKRWSLPSVSEVCKGASLVAVLENVVNHENIGAIVRSAAALNVDAVLVTPSCADPLYRRSVRVSMGTVFQVPWTRIGGDDYHQWPNPSIQELKDLGFTTVAMALRDDSLSLPELARRCALPKDAPEHIGKVALIFGTEGEGLMPRTLRAADYTVKIPMAHHVDSLNVAASSAVAFYAIRAAQGLLVNS</sequence>
<gene>
    <name evidence="4" type="ORF">AEAE_0450</name>
</gene>
<dbReference type="EMBL" id="MWWU01000002">
    <property type="protein sequence ID" value="OZG55962.1"/>
    <property type="molecule type" value="Genomic_DNA"/>
</dbReference>
<evidence type="ECO:0000313" key="5">
    <source>
        <dbReference type="Proteomes" id="UP000228976"/>
    </source>
</evidence>
<dbReference type="InterPro" id="IPR029028">
    <property type="entry name" value="Alpha/beta_knot_MTases"/>
</dbReference>
<evidence type="ECO:0000313" key="4">
    <source>
        <dbReference type="EMBL" id="OZG55962.1"/>
    </source>
</evidence>
<dbReference type="InterPro" id="IPR029026">
    <property type="entry name" value="tRNA_m1G_MTases_N"/>
</dbReference>
<dbReference type="GO" id="GO:0032259">
    <property type="term" value="P:methylation"/>
    <property type="evidence" value="ECO:0007669"/>
    <property type="project" value="UniProtKB-KW"/>
</dbReference>
<proteinExistence type="predicted"/>
<protein>
    <submittedName>
        <fullName evidence="4">rRNA methyltransferase</fullName>
    </submittedName>
</protein>